<dbReference type="Gene3D" id="3.40.50.300">
    <property type="entry name" value="P-loop containing nucleotide triphosphate hydrolases"/>
    <property type="match status" value="2"/>
</dbReference>
<dbReference type="SUPFAM" id="SSF52540">
    <property type="entry name" value="P-loop containing nucleoside triphosphate hydrolases"/>
    <property type="match status" value="1"/>
</dbReference>
<dbReference type="InterPro" id="IPR041679">
    <property type="entry name" value="DNA2/NAM7-like_C"/>
</dbReference>
<dbReference type="PATRIC" id="fig|1513271.3.peg.960"/>
<sequence length="908" mass="103207">MFSYYRDCYKEDSADLNLWHLNKLKAEDRFILSGQDDLGSGFLTQLPIPRDFAEPMHKRIDIYQRERVLLYVSFLFVGKIEIKGEIKSVVSPLIFNDASLTHKHDEHNLANNGGHNDYYYCSIDQNEPEINSALVDILLAEQANEPEVVNALNQADVRSPTFWTALLKHSETNIDTLELLNFPTLSHADSIKTALKKKVASLLPVSMLVFIERSSSSRGVLHELETISTSQSFSAPLAQLINPQPPINTLKKLKYDYLPGLLSIPQQKLISIAAHEPLGCASGPPGTGKSYTIAAIAAEHMARGESVLIVANNDAALEVIGQKLDENFALSDVSIRTGQKIFLKQFKNYLADLLSGYFNDTLKQQPDACEAQLKSINKQLKTLESQFLRFCKQAIKRGLRLKKLAQRQSPWLYKLYLTFAHRRINKLVDQWHALDAINKQHAQRETLASQYLSALKNKNLKTLVDNHRSSLQAFNKAIRSRTSKRQFELFDNIEYPALLSAFPIWLVNLNSLYRVLPLKTEMFDLVIIDEATQCNIASCLPALYRAKRALIVGDTKQLRHYSFLAKRKESQLMVKNAVSTSHHAIVSYRDNSILDLTLGTLSSTDQLAFLDEHFRSKPELIHFSNQHFYQNKLKIMQHRPCTRAGFLHVQRVEGERNKAGVNQIETEQVINAIREEIANDSITGHQHTIGVISPFRHQAEFIAQAIESAFTPQQINDHKLRAASPFGFQGEERDIMLISFAIDNQAKRAAAYLNKPDVFNVTITRAKQKQILFLSIDEQQLPESNLLKQYLNSINQFNATHHVASQLGHFQTEIIAALNKLDIETWPGYMLANTELDILCRYQGQYLALDLIGYPGPWSDYFELNTYKLLKRAKINVLPISYGLWVVNPTACLNKIVTLLKINEHHKR</sequence>
<reference evidence="3 4" key="1">
    <citation type="submission" date="2015-04" db="EMBL/GenBank/DDBJ databases">
        <title>Draft Genome Sequence of the Novel Agar-Digesting Marine Bacterium Q1.</title>
        <authorList>
            <person name="Li Y."/>
            <person name="Li D."/>
            <person name="Chen G."/>
            <person name="Du Z."/>
        </authorList>
    </citation>
    <scope>NUCLEOTIDE SEQUENCE [LARGE SCALE GENOMIC DNA]</scope>
    <source>
        <strain evidence="3 4">Q1</strain>
    </source>
</reference>
<gene>
    <name evidence="3" type="ORF">XM47_04640</name>
</gene>
<protein>
    <recommendedName>
        <fullName evidence="5">DNA2/NAM7 helicase-like C-terminal domain-containing protein</fullName>
    </recommendedName>
</protein>
<proteinExistence type="predicted"/>
<dbReference type="PANTHER" id="PTHR10887">
    <property type="entry name" value="DNA2/NAM7 HELICASE FAMILY"/>
    <property type="match status" value="1"/>
</dbReference>
<dbReference type="PANTHER" id="PTHR10887:SF495">
    <property type="entry name" value="HELICASE SENATAXIN ISOFORM X1-RELATED"/>
    <property type="match status" value="1"/>
</dbReference>
<feature type="domain" description="DNA2/NAM7 helicase helicase" evidence="1">
    <location>
        <begin position="268"/>
        <end position="558"/>
    </location>
</feature>
<evidence type="ECO:0000259" key="2">
    <source>
        <dbReference type="Pfam" id="PF13087"/>
    </source>
</evidence>
<dbReference type="STRING" id="1513271.XM47_04640"/>
<dbReference type="InterPro" id="IPR027417">
    <property type="entry name" value="P-loop_NTPase"/>
</dbReference>
<dbReference type="InterPro" id="IPR045055">
    <property type="entry name" value="DNA2/NAM7-like"/>
</dbReference>
<dbReference type="AlphaFoldDB" id="A0A0J8GZZ7"/>
<evidence type="ECO:0008006" key="5">
    <source>
        <dbReference type="Google" id="ProtNLM"/>
    </source>
</evidence>
<dbReference type="Pfam" id="PF13087">
    <property type="entry name" value="AAA_12"/>
    <property type="match status" value="1"/>
</dbReference>
<dbReference type="InterPro" id="IPR047187">
    <property type="entry name" value="SF1_C_Upf1"/>
</dbReference>
<dbReference type="OrthoDB" id="9757917at2"/>
<keyword evidence="4" id="KW-1185">Reference proteome</keyword>
<evidence type="ECO:0000313" key="3">
    <source>
        <dbReference type="EMBL" id="KMT66328.1"/>
    </source>
</evidence>
<dbReference type="Pfam" id="PF13086">
    <property type="entry name" value="AAA_11"/>
    <property type="match status" value="1"/>
</dbReference>
<organism evidence="3 4">
    <name type="scientific">Catenovulum maritimum</name>
    <dbReference type="NCBI Taxonomy" id="1513271"/>
    <lineage>
        <taxon>Bacteria</taxon>
        <taxon>Pseudomonadati</taxon>
        <taxon>Pseudomonadota</taxon>
        <taxon>Gammaproteobacteria</taxon>
        <taxon>Alteromonadales</taxon>
        <taxon>Alteromonadaceae</taxon>
        <taxon>Catenovulum</taxon>
    </lineage>
</organism>
<comment type="caution">
    <text evidence="3">The sequence shown here is derived from an EMBL/GenBank/DDBJ whole genome shotgun (WGS) entry which is preliminary data.</text>
</comment>
<evidence type="ECO:0000259" key="1">
    <source>
        <dbReference type="Pfam" id="PF13086"/>
    </source>
</evidence>
<dbReference type="CDD" id="cd18808">
    <property type="entry name" value="SF1_C_Upf1"/>
    <property type="match status" value="1"/>
</dbReference>
<accession>A0A0J8GZZ7</accession>
<name>A0A0J8GZZ7_9ALTE</name>
<evidence type="ECO:0000313" key="4">
    <source>
        <dbReference type="Proteomes" id="UP000037600"/>
    </source>
</evidence>
<dbReference type="Proteomes" id="UP000037600">
    <property type="component" value="Unassembled WGS sequence"/>
</dbReference>
<feature type="domain" description="DNA2/NAM7 helicase-like C-terminal" evidence="2">
    <location>
        <begin position="605"/>
        <end position="772"/>
    </location>
</feature>
<dbReference type="EMBL" id="LAZL01000005">
    <property type="protein sequence ID" value="KMT66328.1"/>
    <property type="molecule type" value="Genomic_DNA"/>
</dbReference>
<dbReference type="GO" id="GO:0004386">
    <property type="term" value="F:helicase activity"/>
    <property type="evidence" value="ECO:0007669"/>
    <property type="project" value="InterPro"/>
</dbReference>
<dbReference type="InterPro" id="IPR041677">
    <property type="entry name" value="DNA2/NAM7_AAA_11"/>
</dbReference>